<feature type="transmembrane region" description="Helical" evidence="2">
    <location>
        <begin position="488"/>
        <end position="511"/>
    </location>
</feature>
<dbReference type="EMBL" id="CP108482">
    <property type="protein sequence ID" value="WUS57058.1"/>
    <property type="molecule type" value="Genomic_DNA"/>
</dbReference>
<feature type="transmembrane region" description="Helical" evidence="2">
    <location>
        <begin position="838"/>
        <end position="857"/>
    </location>
</feature>
<keyword evidence="2" id="KW-1133">Transmembrane helix</keyword>
<feature type="transmembrane region" description="Helical" evidence="2">
    <location>
        <begin position="253"/>
        <end position="273"/>
    </location>
</feature>
<feature type="transmembrane region" description="Helical" evidence="2">
    <location>
        <begin position="228"/>
        <end position="247"/>
    </location>
</feature>
<feature type="transmembrane region" description="Helical" evidence="2">
    <location>
        <begin position="143"/>
        <end position="160"/>
    </location>
</feature>
<organism evidence="3 4">
    <name type="scientific">Kitasatospora herbaricolor</name>
    <dbReference type="NCBI Taxonomy" id="68217"/>
    <lineage>
        <taxon>Bacteria</taxon>
        <taxon>Bacillati</taxon>
        <taxon>Actinomycetota</taxon>
        <taxon>Actinomycetes</taxon>
        <taxon>Kitasatosporales</taxon>
        <taxon>Streptomycetaceae</taxon>
        <taxon>Kitasatospora</taxon>
    </lineage>
</organism>
<dbReference type="InterPro" id="IPR058062">
    <property type="entry name" value="SCO7613_C"/>
</dbReference>
<proteinExistence type="predicted"/>
<reference evidence="3 4" key="1">
    <citation type="submission" date="2022-10" db="EMBL/GenBank/DDBJ databases">
        <title>The complete genomes of actinobacterial strains from the NBC collection.</title>
        <authorList>
            <person name="Joergensen T.S."/>
            <person name="Alvarez Arevalo M."/>
            <person name="Sterndorff E.B."/>
            <person name="Faurdal D."/>
            <person name="Vuksanovic O."/>
            <person name="Mourched A.-S."/>
            <person name="Charusanti P."/>
            <person name="Shaw S."/>
            <person name="Blin K."/>
            <person name="Weber T."/>
        </authorList>
    </citation>
    <scope>NUCLEOTIDE SEQUENCE [LARGE SCALE GENOMIC DNA]</scope>
    <source>
        <strain evidence="3 4">NBC_01247</strain>
    </source>
</reference>
<feature type="region of interest" description="Disordered" evidence="1">
    <location>
        <begin position="83"/>
        <end position="104"/>
    </location>
</feature>
<feature type="transmembrane region" description="Helical" evidence="2">
    <location>
        <begin position="396"/>
        <end position="417"/>
    </location>
</feature>
<feature type="transmembrane region" description="Helical" evidence="2">
    <location>
        <begin position="687"/>
        <end position="703"/>
    </location>
</feature>
<feature type="region of interest" description="Disordered" evidence="1">
    <location>
        <begin position="521"/>
        <end position="551"/>
    </location>
</feature>
<evidence type="ECO:0008006" key="5">
    <source>
        <dbReference type="Google" id="ProtNLM"/>
    </source>
</evidence>
<feature type="transmembrane region" description="Helical" evidence="2">
    <location>
        <begin position="760"/>
        <end position="779"/>
    </location>
</feature>
<protein>
    <recommendedName>
        <fullName evidence="5">Integral membrane protein</fullName>
    </recommendedName>
</protein>
<evidence type="ECO:0000313" key="4">
    <source>
        <dbReference type="Proteomes" id="UP001432014"/>
    </source>
</evidence>
<feature type="transmembrane region" description="Helical" evidence="2">
    <location>
        <begin position="285"/>
        <end position="308"/>
    </location>
</feature>
<feature type="transmembrane region" description="Helical" evidence="2">
    <location>
        <begin position="202"/>
        <end position="221"/>
    </location>
</feature>
<dbReference type="RefSeq" id="WP_329497720.1">
    <property type="nucleotide sequence ID" value="NZ_CP108460.1"/>
</dbReference>
<feature type="transmembrane region" description="Helical" evidence="2">
    <location>
        <begin position="785"/>
        <end position="802"/>
    </location>
</feature>
<feature type="transmembrane region" description="Helical" evidence="2">
    <location>
        <begin position="172"/>
        <end position="190"/>
    </location>
</feature>
<evidence type="ECO:0000256" key="2">
    <source>
        <dbReference type="SAM" id="Phobius"/>
    </source>
</evidence>
<feature type="compositionally biased region" description="Low complexity" evidence="1">
    <location>
        <begin position="521"/>
        <end position="540"/>
    </location>
</feature>
<feature type="transmembrane region" description="Helical" evidence="2">
    <location>
        <begin position="328"/>
        <end position="349"/>
    </location>
</feature>
<sequence length="927" mass="91670">MTSTPSTGPAAPGQAPVCPDCGAPFETERPARCGRCRLPLTGVAAATLWQVTLALQSVEAQRLVLLRQRDDLLAGLRAVRDEPGDVPVAPHPWGPPPPATGRSEVSGRSAQTVLLVLGGLLVTIAALVFTVVSWGYLGIGGRAAVLAGLTGCALALPPRLRRRGLSATAETSAAVGLALVLLDFFAARAAGLVGLDAVAAPAYWAVATALTSAGVAAYGWVLRLRLPVAAGFLLGRLPGLLAVHALGLDGVDAAATAMVATAAVDLAVLRAVAGRGGARPLPAAGPVFLQAVGATAALWGGLGAFLAVQASLSAVLQPRHPAAVADERWTVVAWAWLPLGCFALLALAVSLRHPRLAHPGLPVGGRRVAAALGGAALLAAGGGTVAAALAREWGAVGYAAPAGLLAVATGALLRGSVGGPASSGAPASVPDRPPGRVVPLGLFHSAVLVLLVASAPALGEIVPAVLAPIGHIPAAWADGPSASWEWSLAPAAVTGLWLLFAVLAVLTAYGLTRADLGLPSAEASPTPTTPHEAAAVAAPGSGSGSGSGPAEPGRAFATATALIGVPALALLPVALGLPYGVAVAVAAGSAVAAAGYAVSRPVRPATVAALVTAAVLALLWAPADRVATIAVLAVLAALSAALTVRAASVPTGRLAVRPAVTAACATAALGAEAAAVTATAGLVLPDVLLAVLAVAVASAPVAARTGGGVSRAVERTGYALGGFALLLTATATAPGRLAFALAVAGVAMLGVALRPDRRRAASVASTALLICSSWIRLALSGVGTPEAYTLTVAVAALVIGVLHRGRFPEAGSWTAYGPGLGLGLLPSLPAVWADGGWLRPLLLGSAALAVTVLGGRLRLQCPLVLGGGALLLVGVHELAPAVVQVFGLLPRWVPLASAGLLLLVLGATYEQRLRDARRLRASLGRLR</sequence>
<feature type="transmembrane region" description="Helical" evidence="2">
    <location>
        <begin position="437"/>
        <end position="458"/>
    </location>
</feature>
<gene>
    <name evidence="3" type="ORF">OG469_17010</name>
</gene>
<keyword evidence="2" id="KW-0812">Transmembrane</keyword>
<keyword evidence="2" id="KW-0472">Membrane</keyword>
<keyword evidence="4" id="KW-1185">Reference proteome</keyword>
<feature type="compositionally biased region" description="Pro residues" evidence="1">
    <location>
        <begin position="89"/>
        <end position="99"/>
    </location>
</feature>
<name>A0ABZ1W8B1_9ACTN</name>
<feature type="transmembrane region" description="Helical" evidence="2">
    <location>
        <begin position="629"/>
        <end position="647"/>
    </location>
</feature>
<feature type="transmembrane region" description="Helical" evidence="2">
    <location>
        <begin position="892"/>
        <end position="909"/>
    </location>
</feature>
<accession>A0ABZ1W8B1</accession>
<feature type="transmembrane region" description="Helical" evidence="2">
    <location>
        <begin position="605"/>
        <end position="623"/>
    </location>
</feature>
<feature type="transmembrane region" description="Helical" evidence="2">
    <location>
        <begin position="369"/>
        <end position="390"/>
    </location>
</feature>
<feature type="transmembrane region" description="Helical" evidence="2">
    <location>
        <begin position="659"/>
        <end position="681"/>
    </location>
</feature>
<evidence type="ECO:0000313" key="3">
    <source>
        <dbReference type="EMBL" id="WUS57058.1"/>
    </source>
</evidence>
<dbReference type="NCBIfam" id="NF047321">
    <property type="entry name" value="SCO7613_CTERM"/>
    <property type="match status" value="1"/>
</dbReference>
<dbReference type="Proteomes" id="UP001432014">
    <property type="component" value="Chromosome"/>
</dbReference>
<feature type="transmembrane region" description="Helical" evidence="2">
    <location>
        <begin position="814"/>
        <end position="832"/>
    </location>
</feature>
<feature type="transmembrane region" description="Helical" evidence="2">
    <location>
        <begin position="112"/>
        <end position="137"/>
    </location>
</feature>
<feature type="transmembrane region" description="Helical" evidence="2">
    <location>
        <begin position="864"/>
        <end position="886"/>
    </location>
</feature>
<evidence type="ECO:0000256" key="1">
    <source>
        <dbReference type="SAM" id="MobiDB-lite"/>
    </source>
</evidence>
<feature type="transmembrane region" description="Helical" evidence="2">
    <location>
        <begin position="715"/>
        <end position="731"/>
    </location>
</feature>